<feature type="region of interest" description="Disordered" evidence="1">
    <location>
        <begin position="1"/>
        <end position="41"/>
    </location>
</feature>
<proteinExistence type="predicted"/>
<organism evidence="2 3">
    <name type="scientific">Rhizopogon vinicolor AM-OR11-026</name>
    <dbReference type="NCBI Taxonomy" id="1314800"/>
    <lineage>
        <taxon>Eukaryota</taxon>
        <taxon>Fungi</taxon>
        <taxon>Dikarya</taxon>
        <taxon>Basidiomycota</taxon>
        <taxon>Agaricomycotina</taxon>
        <taxon>Agaricomycetes</taxon>
        <taxon>Agaricomycetidae</taxon>
        <taxon>Boletales</taxon>
        <taxon>Suillineae</taxon>
        <taxon>Rhizopogonaceae</taxon>
        <taxon>Rhizopogon</taxon>
    </lineage>
</organism>
<dbReference type="EMBL" id="KV448586">
    <property type="protein sequence ID" value="OAX34635.1"/>
    <property type="molecule type" value="Genomic_DNA"/>
</dbReference>
<protein>
    <submittedName>
        <fullName evidence="2">Uncharacterized protein</fullName>
    </submittedName>
</protein>
<dbReference type="Proteomes" id="UP000092154">
    <property type="component" value="Unassembled WGS sequence"/>
</dbReference>
<name>A0A1B7MPU6_9AGAM</name>
<dbReference type="OrthoDB" id="10413827at2759"/>
<keyword evidence="3" id="KW-1185">Reference proteome</keyword>
<sequence length="387" mass="43248">MSNLAAVINSFHKRAASPSPDKKAKKTKREQKTTDVDEPKMAVDIPVPPKVIYKRGIYTEGDTSIFPNSYISALSQHPGCEQVVLAHSLDKNKPIGTQEVAGLEKHLSRVDDALMDRNRYPQGIFWMELTAKQGLSSDYAQKKLQTSPDLVLVQGLWPVPLTCEGFFASWAWILECPEGMDEDKAKRILGNWKGGVSMLYQILNDSRKFTTTWMVRASKDTRMSEWMTLDEAQIEVGEEKLSIKRVKMCLLCLGGPMARCMHPPSKCKRLALLNSKRKEENLMPISISEDGEITWVNEPPKVDLQEAVRFLMGKVAEMDTEIKTLKARIPPPTVVEEPKAFEAKPQGQATVSSEARGGVGVLGEVEVMEEVGGEEEHPPTRTMYKCS</sequence>
<gene>
    <name evidence="2" type="ORF">K503DRAFT_868791</name>
</gene>
<evidence type="ECO:0000313" key="2">
    <source>
        <dbReference type="EMBL" id="OAX34635.1"/>
    </source>
</evidence>
<feature type="compositionally biased region" description="Basic and acidic residues" evidence="1">
    <location>
        <begin position="30"/>
        <end position="41"/>
    </location>
</feature>
<evidence type="ECO:0000256" key="1">
    <source>
        <dbReference type="SAM" id="MobiDB-lite"/>
    </source>
</evidence>
<reference evidence="2 3" key="1">
    <citation type="submission" date="2016-06" db="EMBL/GenBank/DDBJ databases">
        <title>Comparative genomics of the ectomycorrhizal sister species Rhizopogon vinicolor and Rhizopogon vesiculosus (Basidiomycota: Boletales) reveals a divergence of the mating type B locus.</title>
        <authorList>
            <consortium name="DOE Joint Genome Institute"/>
            <person name="Mujic A.B."/>
            <person name="Kuo A."/>
            <person name="Tritt A."/>
            <person name="Lipzen A."/>
            <person name="Chen C."/>
            <person name="Johnson J."/>
            <person name="Sharma A."/>
            <person name="Barry K."/>
            <person name="Grigoriev I.V."/>
            <person name="Spatafora J.W."/>
        </authorList>
    </citation>
    <scope>NUCLEOTIDE SEQUENCE [LARGE SCALE GENOMIC DNA]</scope>
    <source>
        <strain evidence="2 3">AM-OR11-026</strain>
    </source>
</reference>
<evidence type="ECO:0000313" key="3">
    <source>
        <dbReference type="Proteomes" id="UP000092154"/>
    </source>
</evidence>
<dbReference type="InParanoid" id="A0A1B7MPU6"/>
<dbReference type="AlphaFoldDB" id="A0A1B7MPU6"/>
<accession>A0A1B7MPU6</accession>